<dbReference type="SUPFAM" id="SSF54637">
    <property type="entry name" value="Thioesterase/thiol ester dehydrase-isomerase"/>
    <property type="match status" value="1"/>
</dbReference>
<dbReference type="PANTHER" id="PTHR21660">
    <property type="entry name" value="THIOESTERASE SUPERFAMILY MEMBER-RELATED"/>
    <property type="match status" value="1"/>
</dbReference>
<gene>
    <name evidence="4" type="ORF">FP026_25930</name>
</gene>
<dbReference type="InterPro" id="IPR029069">
    <property type="entry name" value="HotDog_dom_sf"/>
</dbReference>
<dbReference type="AlphaFoldDB" id="A0A5B0VRB7"/>
<evidence type="ECO:0000259" key="3">
    <source>
        <dbReference type="Pfam" id="PF03061"/>
    </source>
</evidence>
<dbReference type="OrthoDB" id="3477511at2"/>
<dbReference type="GO" id="GO:0047617">
    <property type="term" value="F:fatty acyl-CoA hydrolase activity"/>
    <property type="evidence" value="ECO:0007669"/>
    <property type="project" value="InterPro"/>
</dbReference>
<evidence type="ECO:0000313" key="5">
    <source>
        <dbReference type="Proteomes" id="UP000323608"/>
    </source>
</evidence>
<name>A0A5B0VRB7_RHITR</name>
<proteinExistence type="inferred from homology"/>
<dbReference type="Pfam" id="PF03061">
    <property type="entry name" value="4HBT"/>
    <property type="match status" value="1"/>
</dbReference>
<dbReference type="RefSeq" id="WP_149637459.1">
    <property type="nucleotide sequence ID" value="NZ_VNIP01000014.1"/>
</dbReference>
<comment type="similarity">
    <text evidence="1">Belongs to the thioesterase PaaI family.</text>
</comment>
<evidence type="ECO:0000256" key="2">
    <source>
        <dbReference type="ARBA" id="ARBA00022801"/>
    </source>
</evidence>
<dbReference type="InterPro" id="IPR039298">
    <property type="entry name" value="ACOT13"/>
</dbReference>
<accession>A0A5B0VRB7</accession>
<evidence type="ECO:0000256" key="1">
    <source>
        <dbReference type="ARBA" id="ARBA00008324"/>
    </source>
</evidence>
<dbReference type="Gene3D" id="3.10.129.10">
    <property type="entry name" value="Hotdog Thioesterase"/>
    <property type="match status" value="1"/>
</dbReference>
<organism evidence="4 5">
    <name type="scientific">Rhizobium tropici</name>
    <dbReference type="NCBI Taxonomy" id="398"/>
    <lineage>
        <taxon>Bacteria</taxon>
        <taxon>Pseudomonadati</taxon>
        <taxon>Pseudomonadota</taxon>
        <taxon>Alphaproteobacteria</taxon>
        <taxon>Hyphomicrobiales</taxon>
        <taxon>Rhizobiaceae</taxon>
        <taxon>Rhizobium/Agrobacterium group</taxon>
        <taxon>Rhizobium</taxon>
    </lineage>
</organism>
<dbReference type="EMBL" id="VNIP01000014">
    <property type="protein sequence ID" value="KAA1177004.1"/>
    <property type="molecule type" value="Genomic_DNA"/>
</dbReference>
<sequence>MNNEIDWVEEQDGGFIKLVGPIFHQTTSDGNGRFRFHAEAKHKNRASYVQGGMLMTLADRAMGKTARQGDPTRAQATVQFDMQFLEPVKIGETVDISCTVVRETRQLVFMRGELFVEDRHVASAHGVWKIITRR</sequence>
<keyword evidence="2" id="KW-0378">Hydrolase</keyword>
<dbReference type="CDD" id="cd03443">
    <property type="entry name" value="PaaI_thioesterase"/>
    <property type="match status" value="1"/>
</dbReference>
<dbReference type="InterPro" id="IPR006683">
    <property type="entry name" value="Thioestr_dom"/>
</dbReference>
<dbReference type="PANTHER" id="PTHR21660:SF1">
    <property type="entry name" value="ACYL-COENZYME A THIOESTERASE 13"/>
    <property type="match status" value="1"/>
</dbReference>
<reference evidence="4 5" key="1">
    <citation type="submission" date="2019-07" db="EMBL/GenBank/DDBJ databases">
        <title>The Draft Genome Sequence of Rhizobium tropici SARCC-755 Associated with Superior Nodulation on Pigeonpea (Cajanus cajan (L.) Millsp.).</title>
        <authorList>
            <person name="Bopape F.L."/>
            <person name="Hassen A.I."/>
            <person name="Swanevelder Z.H."/>
            <person name="Gwata E.T."/>
        </authorList>
    </citation>
    <scope>NUCLEOTIDE SEQUENCE [LARGE SCALE GENOMIC DNA]</scope>
    <source>
        <strain evidence="4 5">SARCC-755</strain>
    </source>
</reference>
<evidence type="ECO:0000313" key="4">
    <source>
        <dbReference type="EMBL" id="KAA1177004.1"/>
    </source>
</evidence>
<protein>
    <submittedName>
        <fullName evidence="4">PaaI family thioesterase</fullName>
    </submittedName>
</protein>
<dbReference type="Proteomes" id="UP000323608">
    <property type="component" value="Unassembled WGS sequence"/>
</dbReference>
<feature type="domain" description="Thioesterase" evidence="3">
    <location>
        <begin position="49"/>
        <end position="121"/>
    </location>
</feature>
<comment type="caution">
    <text evidence="4">The sequence shown here is derived from an EMBL/GenBank/DDBJ whole genome shotgun (WGS) entry which is preliminary data.</text>
</comment>